<dbReference type="EMBL" id="CAJNNV010003109">
    <property type="protein sequence ID" value="CAE8588383.1"/>
    <property type="molecule type" value="Genomic_DNA"/>
</dbReference>
<proteinExistence type="predicted"/>
<sequence length="817" mass="85194">MLTELESEGLCLAGLRLATPDFAAAQAPAAVVQRGAIRAGEAVLLLAIRGPHALGLWRSLLGPTDPQLARRTDPSSLNARFGGESRDEALAPAPPSSAARAAAAVVWAFGGRVDAASPSQPSGPVHALQISPLRTYSLEISGPPLAFATTGALLGGLLLRAGRLLNFAVDATSGKLVATALREGGGDFLASCENLLAAPPSDFQGGSGAAVTSPTFRSSAAAAAAATSAVLCKVPVNLGLKLVSQENGPTTSAAHQLQALAPLTGAGAEMADVALEEACRLGEPEVLIVGLRPRGSEAPLLLQSVIEGIFAKFGPQASVPAGQDVGRAVDLLGVRLFDFDVLTSLESDGEALSAALAALRRFRCFSQIVRRSSDESSDGWWTGVGEAERSHGTGICGGGPTTLLCLRGEGIIDGFRTFLAKEWKLAAATAGDVVFTPDVRAARRAYRAFFSSGEGIGKTFEATVPSNDLRSTERFALSIPGMPSEASCFPRRLTPQLTVAVLFPPSVDSTLYRTLAAVEQQGFTLVAATACGRLPDATARLLFDQEVADEHLSASDWPAFREATGGSVDQGQEEDDDEGNFRCIWLVLSRHQAVKRLAQLCGHGNPLVNQQHLHVSLRTGRDSIRNGIRCATSCASAEALLAALAREVAPRLAPTGTGRRQLGVEATANEQALECGLVAVAVNQVDDISPADLVRELHHALVDRGLAVIGLQFISGQQKWLEVPPGRAELLAGFAKARPAASRVIELASSGKPFIVAACEGPQACTHVRAALASLFAAIPKGLETYAPALSKEAVSDVACLFGRLFDAKHYVLQADD</sequence>
<protein>
    <submittedName>
        <fullName evidence="4">Uncharacterized protein</fullName>
    </submittedName>
</protein>
<name>A0A813DN16_POLGL</name>
<dbReference type="GO" id="GO:0005879">
    <property type="term" value="C:axonemal microtubule"/>
    <property type="evidence" value="ECO:0007669"/>
    <property type="project" value="TreeGrafter"/>
</dbReference>
<dbReference type="Gene3D" id="3.30.70.141">
    <property type="entry name" value="Nucleoside diphosphate kinase-like domain"/>
    <property type="match status" value="2"/>
</dbReference>
<dbReference type="Proteomes" id="UP000654075">
    <property type="component" value="Unassembled WGS sequence"/>
</dbReference>
<dbReference type="SUPFAM" id="SSF54919">
    <property type="entry name" value="Nucleoside diphosphate kinase, NDK"/>
    <property type="match status" value="1"/>
</dbReference>
<accession>A0A813DN16</accession>
<evidence type="ECO:0000256" key="1">
    <source>
        <dbReference type="ARBA" id="ARBA00004496"/>
    </source>
</evidence>
<dbReference type="InterPro" id="IPR036850">
    <property type="entry name" value="NDK-like_dom_sf"/>
</dbReference>
<dbReference type="PANTHER" id="PTHR43109:SF3">
    <property type="entry name" value="DYNEIN AXONEMAL ASSEMBLY FACTOR 8"/>
    <property type="match status" value="1"/>
</dbReference>
<reference evidence="4" key="1">
    <citation type="submission" date="2021-02" db="EMBL/GenBank/DDBJ databases">
        <authorList>
            <person name="Dougan E. K."/>
            <person name="Rhodes N."/>
            <person name="Thang M."/>
            <person name="Chan C."/>
        </authorList>
    </citation>
    <scope>NUCLEOTIDE SEQUENCE</scope>
</reference>
<evidence type="ECO:0000313" key="4">
    <source>
        <dbReference type="EMBL" id="CAE8588383.1"/>
    </source>
</evidence>
<dbReference type="AlphaFoldDB" id="A0A813DN16"/>
<gene>
    <name evidence="4" type="ORF">PGLA1383_LOCUS7184</name>
</gene>
<keyword evidence="5" id="KW-1185">Reference proteome</keyword>
<organism evidence="4 5">
    <name type="scientific">Polarella glacialis</name>
    <name type="common">Dinoflagellate</name>
    <dbReference type="NCBI Taxonomy" id="89957"/>
    <lineage>
        <taxon>Eukaryota</taxon>
        <taxon>Sar</taxon>
        <taxon>Alveolata</taxon>
        <taxon>Dinophyceae</taxon>
        <taxon>Suessiales</taxon>
        <taxon>Suessiaceae</taxon>
        <taxon>Polarella</taxon>
    </lineage>
</organism>
<evidence type="ECO:0000256" key="2">
    <source>
        <dbReference type="ARBA" id="ARBA00022490"/>
    </source>
</evidence>
<evidence type="ECO:0000313" key="5">
    <source>
        <dbReference type="Proteomes" id="UP000654075"/>
    </source>
</evidence>
<comment type="caution">
    <text evidence="4">The sequence shown here is derived from an EMBL/GenBank/DDBJ whole genome shotgun (WGS) entry which is preliminary data.</text>
</comment>
<feature type="region of interest" description="Disordered" evidence="3">
    <location>
        <begin position="65"/>
        <end position="94"/>
    </location>
</feature>
<comment type="subcellular location">
    <subcellularLocation>
        <location evidence="1">Cytoplasm</location>
    </subcellularLocation>
</comment>
<dbReference type="OrthoDB" id="2162449at2759"/>
<evidence type="ECO:0000256" key="3">
    <source>
        <dbReference type="SAM" id="MobiDB-lite"/>
    </source>
</evidence>
<dbReference type="PANTHER" id="PTHR43109">
    <property type="entry name" value="NUCLEOSIDE DIPHOSPHATE KINASE 7"/>
    <property type="match status" value="1"/>
</dbReference>
<keyword evidence="2" id="KW-0963">Cytoplasm</keyword>